<comment type="caution">
    <text evidence="6">The sequence shown here is derived from an EMBL/GenBank/DDBJ whole genome shotgun (WGS) entry which is preliminary data.</text>
</comment>
<keyword evidence="6" id="KW-0489">Methyltransferase</keyword>
<dbReference type="PANTHER" id="PTHR43847">
    <property type="entry name" value="BLL3993 PROTEIN"/>
    <property type="match status" value="1"/>
</dbReference>
<dbReference type="AlphaFoldDB" id="A0A7X3K6M2"/>
<dbReference type="Pfam" id="PF04191">
    <property type="entry name" value="PEMT"/>
    <property type="match status" value="1"/>
</dbReference>
<keyword evidence="7" id="KW-1185">Reference proteome</keyword>
<dbReference type="InterPro" id="IPR052527">
    <property type="entry name" value="Metal_cation-efflux_comp"/>
</dbReference>
<evidence type="ECO:0000256" key="2">
    <source>
        <dbReference type="ARBA" id="ARBA00022692"/>
    </source>
</evidence>
<dbReference type="GO" id="GO:0008168">
    <property type="term" value="F:methyltransferase activity"/>
    <property type="evidence" value="ECO:0007669"/>
    <property type="project" value="UniProtKB-KW"/>
</dbReference>
<feature type="transmembrane region" description="Helical" evidence="5">
    <location>
        <begin position="81"/>
        <end position="100"/>
    </location>
</feature>
<comment type="subcellular location">
    <subcellularLocation>
        <location evidence="1">Endomembrane system</location>
        <topology evidence="1">Multi-pass membrane protein</topology>
    </subcellularLocation>
</comment>
<reference evidence="6 7" key="1">
    <citation type="submission" date="2019-12" db="EMBL/GenBank/DDBJ databases">
        <authorList>
            <person name="Li C."/>
            <person name="Zhao J."/>
        </authorList>
    </citation>
    <scope>NUCLEOTIDE SEQUENCE [LARGE SCALE GENOMIC DNA]</scope>
    <source>
        <strain evidence="6 7">NEAU-DD11</strain>
    </source>
</reference>
<dbReference type="InterPro" id="IPR007318">
    <property type="entry name" value="Phopholipid_MeTrfase"/>
</dbReference>
<accession>A0A7X3K6M2</accession>
<organism evidence="6 7">
    <name type="scientific">Massilia cellulosiltytica</name>
    <dbReference type="NCBI Taxonomy" id="2683234"/>
    <lineage>
        <taxon>Bacteria</taxon>
        <taxon>Pseudomonadati</taxon>
        <taxon>Pseudomonadota</taxon>
        <taxon>Betaproteobacteria</taxon>
        <taxon>Burkholderiales</taxon>
        <taxon>Oxalobacteraceae</taxon>
        <taxon>Telluria group</taxon>
        <taxon>Massilia</taxon>
    </lineage>
</organism>
<dbReference type="GO" id="GO:0012505">
    <property type="term" value="C:endomembrane system"/>
    <property type="evidence" value="ECO:0007669"/>
    <property type="project" value="UniProtKB-SubCell"/>
</dbReference>
<keyword evidence="2 5" id="KW-0812">Transmembrane</keyword>
<evidence type="ECO:0000256" key="5">
    <source>
        <dbReference type="SAM" id="Phobius"/>
    </source>
</evidence>
<dbReference type="Proteomes" id="UP000443353">
    <property type="component" value="Unassembled WGS sequence"/>
</dbReference>
<keyword evidence="6" id="KW-0808">Transferase</keyword>
<name>A0A7X3K6M2_9BURK</name>
<evidence type="ECO:0000313" key="7">
    <source>
        <dbReference type="Proteomes" id="UP000443353"/>
    </source>
</evidence>
<evidence type="ECO:0000256" key="1">
    <source>
        <dbReference type="ARBA" id="ARBA00004127"/>
    </source>
</evidence>
<proteinExistence type="predicted"/>
<protein>
    <submittedName>
        <fullName evidence="6">Isoprenylcysteine carboxylmethyltransferase family protein</fullName>
    </submittedName>
</protein>
<dbReference type="GO" id="GO:0032259">
    <property type="term" value="P:methylation"/>
    <property type="evidence" value="ECO:0007669"/>
    <property type="project" value="UniProtKB-KW"/>
</dbReference>
<evidence type="ECO:0000256" key="4">
    <source>
        <dbReference type="ARBA" id="ARBA00023136"/>
    </source>
</evidence>
<sequence length="194" mass="20959">MSWSLVPLLHAIVFGGVAGAARLVLVRRRLGTSPLALGAGDSARGFTARCFYAWLPLADFCYLLVEAIAGLPGPVLWQGDAVRVAGTVLLAAGLAWVAYAQAAMGSDWRMGVDDGSQGRLCTHGPFARSRHPVYLGIRITMLGQLLVVGTWPALCLWAIEELLVQVQARFEEEAMAARFGGAYQAYRASVRRWL</sequence>
<dbReference type="PANTHER" id="PTHR43847:SF1">
    <property type="entry name" value="BLL3993 PROTEIN"/>
    <property type="match status" value="1"/>
</dbReference>
<feature type="transmembrane region" description="Helical" evidence="5">
    <location>
        <begin position="6"/>
        <end position="25"/>
    </location>
</feature>
<evidence type="ECO:0000313" key="6">
    <source>
        <dbReference type="EMBL" id="MVW59582.1"/>
    </source>
</evidence>
<keyword evidence="3 5" id="KW-1133">Transmembrane helix</keyword>
<dbReference type="RefSeq" id="WP_160407737.1">
    <property type="nucleotide sequence ID" value="NZ_WSES01000002.1"/>
</dbReference>
<dbReference type="Gene3D" id="1.20.120.1630">
    <property type="match status" value="1"/>
</dbReference>
<keyword evidence="4 5" id="KW-0472">Membrane</keyword>
<evidence type="ECO:0000256" key="3">
    <source>
        <dbReference type="ARBA" id="ARBA00022989"/>
    </source>
</evidence>
<feature type="transmembrane region" description="Helical" evidence="5">
    <location>
        <begin position="46"/>
        <end position="69"/>
    </location>
</feature>
<gene>
    <name evidence="6" type="ORF">GPY61_06535</name>
</gene>
<dbReference type="EMBL" id="WSES01000002">
    <property type="protein sequence ID" value="MVW59582.1"/>
    <property type="molecule type" value="Genomic_DNA"/>
</dbReference>